<dbReference type="RefSeq" id="WP_203652899.1">
    <property type="nucleotide sequence ID" value="NZ_BONR01000001.1"/>
</dbReference>
<name>A0A919Q1A2_9MICO</name>
<proteinExistence type="predicted"/>
<dbReference type="Proteomes" id="UP000652354">
    <property type="component" value="Unassembled WGS sequence"/>
</dbReference>
<dbReference type="EMBL" id="BONR01000001">
    <property type="protein sequence ID" value="GIG53432.1"/>
    <property type="molecule type" value="Genomic_DNA"/>
</dbReference>
<protein>
    <submittedName>
        <fullName evidence="2">Uncharacterized protein</fullName>
    </submittedName>
</protein>
<feature type="region of interest" description="Disordered" evidence="1">
    <location>
        <begin position="337"/>
        <end position="357"/>
    </location>
</feature>
<reference evidence="2" key="1">
    <citation type="submission" date="2021-01" db="EMBL/GenBank/DDBJ databases">
        <title>Whole genome shotgun sequence of Demequina activiva NBRC 110675.</title>
        <authorList>
            <person name="Komaki H."/>
            <person name="Tamura T."/>
        </authorList>
    </citation>
    <scope>NUCLEOTIDE SEQUENCE</scope>
    <source>
        <strain evidence="2">NBRC 110675</strain>
    </source>
</reference>
<accession>A0A919Q1A2</accession>
<comment type="caution">
    <text evidence="2">The sequence shown here is derived from an EMBL/GenBank/DDBJ whole genome shotgun (WGS) entry which is preliminary data.</text>
</comment>
<evidence type="ECO:0000313" key="2">
    <source>
        <dbReference type="EMBL" id="GIG53432.1"/>
    </source>
</evidence>
<organism evidence="2 3">
    <name type="scientific">Demequina activiva</name>
    <dbReference type="NCBI Taxonomy" id="1582364"/>
    <lineage>
        <taxon>Bacteria</taxon>
        <taxon>Bacillati</taxon>
        <taxon>Actinomycetota</taxon>
        <taxon>Actinomycetes</taxon>
        <taxon>Micrococcales</taxon>
        <taxon>Demequinaceae</taxon>
        <taxon>Demequina</taxon>
    </lineage>
</organism>
<gene>
    <name evidence="2" type="ORF">Dac01nite_01840</name>
</gene>
<keyword evidence="3" id="KW-1185">Reference proteome</keyword>
<evidence type="ECO:0000313" key="3">
    <source>
        <dbReference type="Proteomes" id="UP000652354"/>
    </source>
</evidence>
<evidence type="ECO:0000256" key="1">
    <source>
        <dbReference type="SAM" id="MobiDB-lite"/>
    </source>
</evidence>
<sequence length="357" mass="39249">MQPIAFVSPFTNTENPYIARQREQLGELGFDVRPLSLRALATGRCAGLARRENVVVVSWLETRLWRASPHGKRLSLTGAAEFGALTLTLALARARVVYVVHNHDAHDVRPAFQGLSTWSVRTLRRLADARVVHDPSFADRYRATYVPHPLYRVPPQPARASARATPSFVALGAIRRYKALDALLEQWPSGVPLTIAGKADDAYLTELHAILERRGLSDCVSIDARFLTDDEFEQALAAHDVLVLPHRAEANLVSGAFFAGVGVVRVILARRTPFIAWAQEHLAGVRSFREDAQIAGEVLRILDDWPSLRSLDQSAAAVAQFGDEPCLSAWTQVLTTAGAPPPRPRRTMSPIPSANRG</sequence>
<dbReference type="SUPFAM" id="SSF53756">
    <property type="entry name" value="UDP-Glycosyltransferase/glycogen phosphorylase"/>
    <property type="match status" value="1"/>
</dbReference>
<dbReference type="AlphaFoldDB" id="A0A919Q1A2"/>
<dbReference type="Gene3D" id="3.40.50.2000">
    <property type="entry name" value="Glycogen Phosphorylase B"/>
    <property type="match status" value="1"/>
</dbReference>